<dbReference type="InterPro" id="IPR001279">
    <property type="entry name" value="Metallo-B-lactamas"/>
</dbReference>
<dbReference type="Proteomes" id="UP000641741">
    <property type="component" value="Unassembled WGS sequence"/>
</dbReference>
<evidence type="ECO:0000313" key="3">
    <source>
        <dbReference type="Proteomes" id="UP000641741"/>
    </source>
</evidence>
<dbReference type="Pfam" id="PF12706">
    <property type="entry name" value="Lactamase_B_2"/>
    <property type="match status" value="1"/>
</dbReference>
<gene>
    <name evidence="2" type="ORF">H8S02_02385</name>
</gene>
<keyword evidence="3" id="KW-1185">Reference proteome</keyword>
<feature type="domain" description="Metallo-beta-lactamase" evidence="1">
    <location>
        <begin position="14"/>
        <end position="193"/>
    </location>
</feature>
<evidence type="ECO:0000259" key="1">
    <source>
        <dbReference type="SMART" id="SM00849"/>
    </source>
</evidence>
<accession>A0ABR7GKE9</accession>
<organism evidence="2 3">
    <name type="scientific">Agathobaculum hominis</name>
    <dbReference type="NCBI Taxonomy" id="2763014"/>
    <lineage>
        <taxon>Bacteria</taxon>
        <taxon>Bacillati</taxon>
        <taxon>Bacillota</taxon>
        <taxon>Clostridia</taxon>
        <taxon>Eubacteriales</taxon>
        <taxon>Butyricicoccaceae</taxon>
        <taxon>Agathobaculum</taxon>
    </lineage>
</organism>
<dbReference type="Gene3D" id="3.60.15.10">
    <property type="entry name" value="Ribonuclease Z/Hydroxyacylglutathione hydrolase-like"/>
    <property type="match status" value="1"/>
</dbReference>
<proteinExistence type="predicted"/>
<comment type="caution">
    <text evidence="2">The sequence shown here is derived from an EMBL/GenBank/DDBJ whole genome shotgun (WGS) entry which is preliminary data.</text>
</comment>
<name>A0ABR7GKE9_9FIRM</name>
<reference evidence="2 3" key="1">
    <citation type="submission" date="2020-08" db="EMBL/GenBank/DDBJ databases">
        <title>Genome public.</title>
        <authorList>
            <person name="Liu C."/>
            <person name="Sun Q."/>
        </authorList>
    </citation>
    <scope>NUCLEOTIDE SEQUENCE [LARGE SCALE GENOMIC DNA]</scope>
    <source>
        <strain evidence="2 3">M2</strain>
    </source>
</reference>
<dbReference type="InterPro" id="IPR052533">
    <property type="entry name" value="WalJ/YycJ-like"/>
</dbReference>
<dbReference type="PANTHER" id="PTHR47619:SF1">
    <property type="entry name" value="EXODEOXYRIBONUCLEASE WALJ"/>
    <property type="match status" value="1"/>
</dbReference>
<dbReference type="RefSeq" id="WP_186969124.1">
    <property type="nucleotide sequence ID" value="NZ_JACOPK010000002.1"/>
</dbReference>
<sequence length="270" mass="28581">MAEHFYYSIASGSSGNCGLYVSDGTAVLIDVGVSLRKLTAALAAFDMKPGELDALIITHEHIDHVKGLAMFLKKTEVPVFASRGTAAALTAKEPAFEGRLTAFESGDAFRVGETTVRSFATPHDAADSVGYILENGRRRFGFATDLGFVPQSAAALLRGCETVVLESNHDPHMLQAGPYPYALKQRVAGPNGHLSNPDCAVFAAFLADNGTRKLVLAHLSEKNNMPALALQQTKNALRGREGCTVCVAPRDCMESPVVLGEEGAACLVSG</sequence>
<dbReference type="EMBL" id="JACOPK010000002">
    <property type="protein sequence ID" value="MBC5694798.1"/>
    <property type="molecule type" value="Genomic_DNA"/>
</dbReference>
<protein>
    <submittedName>
        <fullName evidence="2">MBL fold metallo-hydrolase</fullName>
    </submittedName>
</protein>
<dbReference type="SUPFAM" id="SSF56281">
    <property type="entry name" value="Metallo-hydrolase/oxidoreductase"/>
    <property type="match status" value="1"/>
</dbReference>
<dbReference type="SMART" id="SM00849">
    <property type="entry name" value="Lactamase_B"/>
    <property type="match status" value="1"/>
</dbReference>
<dbReference type="PANTHER" id="PTHR47619">
    <property type="entry name" value="METALLO-HYDROLASE YYCJ-RELATED"/>
    <property type="match status" value="1"/>
</dbReference>
<evidence type="ECO:0000313" key="2">
    <source>
        <dbReference type="EMBL" id="MBC5694798.1"/>
    </source>
</evidence>
<dbReference type="InterPro" id="IPR036866">
    <property type="entry name" value="RibonucZ/Hydroxyglut_hydro"/>
</dbReference>